<evidence type="ECO:0000256" key="5">
    <source>
        <dbReference type="ARBA" id="ARBA00022989"/>
    </source>
</evidence>
<keyword evidence="8" id="KW-0732">Signal</keyword>
<organism evidence="12 13">
    <name type="scientific">Nitratiruptor tergarcus DSM 16512</name>
    <dbReference type="NCBI Taxonomy" id="1069081"/>
    <lineage>
        <taxon>Bacteria</taxon>
        <taxon>Pseudomonadati</taxon>
        <taxon>Campylobacterota</taxon>
        <taxon>Epsilonproteobacteria</taxon>
        <taxon>Nautiliales</taxon>
        <taxon>Nitratiruptoraceae</taxon>
        <taxon>Nitratiruptor</taxon>
    </lineage>
</organism>
<evidence type="ECO:0000313" key="12">
    <source>
        <dbReference type="EMBL" id="SMC10116.1"/>
    </source>
</evidence>
<dbReference type="SUPFAM" id="SSF82689">
    <property type="entry name" value="Mechanosensitive channel protein MscS (YggB), C-terminal domain"/>
    <property type="match status" value="1"/>
</dbReference>
<keyword evidence="13" id="KW-1185">Reference proteome</keyword>
<dbReference type="InterPro" id="IPR006685">
    <property type="entry name" value="MscS_channel_2nd"/>
</dbReference>
<evidence type="ECO:0000259" key="11">
    <source>
        <dbReference type="Pfam" id="PF21088"/>
    </source>
</evidence>
<dbReference type="Gene3D" id="2.30.30.60">
    <property type="match status" value="1"/>
</dbReference>
<proteinExistence type="inferred from homology"/>
<keyword evidence="4 7" id="KW-0812">Transmembrane</keyword>
<evidence type="ECO:0000256" key="4">
    <source>
        <dbReference type="ARBA" id="ARBA00022692"/>
    </source>
</evidence>
<dbReference type="InterPro" id="IPR011014">
    <property type="entry name" value="MscS_channel_TM-2"/>
</dbReference>
<reference evidence="13" key="1">
    <citation type="submission" date="2017-04" db="EMBL/GenBank/DDBJ databases">
        <authorList>
            <person name="Varghese N."/>
            <person name="Submissions S."/>
        </authorList>
    </citation>
    <scope>NUCLEOTIDE SEQUENCE [LARGE SCALE GENOMIC DNA]</scope>
    <source>
        <strain evidence="13">DSM 16512</strain>
    </source>
</reference>
<evidence type="ECO:0000259" key="10">
    <source>
        <dbReference type="Pfam" id="PF21082"/>
    </source>
</evidence>
<dbReference type="InterPro" id="IPR023408">
    <property type="entry name" value="MscS_beta-dom_sf"/>
</dbReference>
<dbReference type="PANTHER" id="PTHR43634:SF2">
    <property type="entry name" value="LOW CONDUCTANCE MECHANOSENSITIVE CHANNEL YNAI"/>
    <property type="match status" value="1"/>
</dbReference>
<dbReference type="InterPro" id="IPR010920">
    <property type="entry name" value="LSM_dom_sf"/>
</dbReference>
<feature type="domain" description="Mechanosensitive ion channel MscS" evidence="9">
    <location>
        <begin position="475"/>
        <end position="542"/>
    </location>
</feature>
<keyword evidence="5 7" id="KW-1133">Transmembrane helix</keyword>
<gene>
    <name evidence="12" type="ORF">SAMN05660197_1955</name>
</gene>
<keyword evidence="3" id="KW-1003">Cell membrane</keyword>
<feature type="transmembrane region" description="Helical" evidence="7">
    <location>
        <begin position="384"/>
        <end position="402"/>
    </location>
</feature>
<dbReference type="SUPFAM" id="SSF50182">
    <property type="entry name" value="Sm-like ribonucleoproteins"/>
    <property type="match status" value="1"/>
</dbReference>
<feature type="domain" description="Mechanosensitive ion channel transmembrane helices 2/3" evidence="11">
    <location>
        <begin position="433"/>
        <end position="474"/>
    </location>
</feature>
<protein>
    <submittedName>
        <fullName evidence="12">MscS family membrane protein</fullName>
    </submittedName>
</protein>
<dbReference type="RefSeq" id="WP_231988954.1">
    <property type="nucleotide sequence ID" value="NZ_AP026671.1"/>
</dbReference>
<dbReference type="AlphaFoldDB" id="A0A1W1WV46"/>
<evidence type="ECO:0000256" key="8">
    <source>
        <dbReference type="SAM" id="SignalP"/>
    </source>
</evidence>
<evidence type="ECO:0000256" key="3">
    <source>
        <dbReference type="ARBA" id="ARBA00022475"/>
    </source>
</evidence>
<comment type="subcellular location">
    <subcellularLocation>
        <location evidence="1">Cell membrane</location>
        <topology evidence="1">Multi-pass membrane protein</topology>
    </subcellularLocation>
</comment>
<evidence type="ECO:0000256" key="6">
    <source>
        <dbReference type="ARBA" id="ARBA00023136"/>
    </source>
</evidence>
<dbReference type="GO" id="GO:0008381">
    <property type="term" value="F:mechanosensitive monoatomic ion channel activity"/>
    <property type="evidence" value="ECO:0007669"/>
    <property type="project" value="UniProtKB-ARBA"/>
</dbReference>
<feature type="transmembrane region" description="Helical" evidence="7">
    <location>
        <begin position="423"/>
        <end position="447"/>
    </location>
</feature>
<evidence type="ECO:0000256" key="7">
    <source>
        <dbReference type="SAM" id="Phobius"/>
    </source>
</evidence>
<dbReference type="Pfam" id="PF21082">
    <property type="entry name" value="MS_channel_3rd"/>
    <property type="match status" value="1"/>
</dbReference>
<accession>A0A1W1WV46</accession>
<evidence type="ECO:0000256" key="1">
    <source>
        <dbReference type="ARBA" id="ARBA00004651"/>
    </source>
</evidence>
<dbReference type="InterPro" id="IPR011066">
    <property type="entry name" value="MscS_channel_C_sf"/>
</dbReference>
<dbReference type="InterPro" id="IPR045042">
    <property type="entry name" value="YnaI-like"/>
</dbReference>
<evidence type="ECO:0000256" key="2">
    <source>
        <dbReference type="ARBA" id="ARBA00008017"/>
    </source>
</evidence>
<evidence type="ECO:0000313" key="13">
    <source>
        <dbReference type="Proteomes" id="UP000192602"/>
    </source>
</evidence>
<sequence>MLKQIFSILLLGLSLFAFDINASIEGQNDPKVFEKLLQDLNKSSPDYKLQQTLIKKIIDTLQSKPKLLQDDDFQIKSNSNFIQTYKKITDLIAQAYATKETIHNIKDQLDDIEENLKDDPNNPTLKLEKIYYQKQLQKNQNFIDTVLKSYPQWLDRLLAKIKFIDFQKTNKIKIEKTEKGIAYIEKKINKLSIEKERWQILENQDKVAYLQKLINYQNRKKEKLIDQWLTYNLNTFFYYLKKHSTKAIDIAEQIKNYITQHATNKYLSNAIETTMIYMLNKKVGDWKIKFAQIKKEIILFATTNTFLGMPLYKFAEGFGIFLLFLVFRRVFTFIVLRVVHKLAKLTTTTFDDKLLKVIEGPLKFAFIIVGLYFAFIVMDIENAIFNKTIQSLILFEIFWIFYNMVQVLDETIYKFAKRFGRELYREIGAFFIKTLKIFILAIGLVSILQVWDINVSAFLASLGLGGLAFALAAKDTAANLFGGLSILADRALKIDDWIKVGNVEGTVEDIGLRTTKVRTFEKSLVTVPNQMIANNPIENFSRRNIRRIKMRIGLVYSTTHEQMQAIVEDLRNMLKSHPGIAKNATLLVNFDEFEDSSLSIFIYCFTNTANWAKYLEIREDVNLKIMEIVSKHGSDFAFPSESLYIEKLPEKE</sequence>
<keyword evidence="6 7" id="KW-0472">Membrane</keyword>
<dbReference type="SUPFAM" id="SSF82861">
    <property type="entry name" value="Mechanosensitive channel protein MscS (YggB), transmembrane region"/>
    <property type="match status" value="1"/>
</dbReference>
<name>A0A1W1WV46_9BACT</name>
<dbReference type="Pfam" id="PF21088">
    <property type="entry name" value="MS_channel_1st"/>
    <property type="match status" value="1"/>
</dbReference>
<dbReference type="STRING" id="1069081.SAMN05660197_1955"/>
<dbReference type="InterPro" id="IPR049278">
    <property type="entry name" value="MS_channel_C"/>
</dbReference>
<dbReference type="PANTHER" id="PTHR43634">
    <property type="entry name" value="OW CONDUCTANCE MECHANOSENSITIVE CHANNEL"/>
    <property type="match status" value="1"/>
</dbReference>
<dbReference type="Proteomes" id="UP000192602">
    <property type="component" value="Unassembled WGS sequence"/>
</dbReference>
<dbReference type="InterPro" id="IPR049142">
    <property type="entry name" value="MS_channel_1st"/>
</dbReference>
<feature type="transmembrane region" description="Helical" evidence="7">
    <location>
        <begin position="453"/>
        <end position="473"/>
    </location>
</feature>
<dbReference type="GO" id="GO:0005886">
    <property type="term" value="C:plasma membrane"/>
    <property type="evidence" value="ECO:0007669"/>
    <property type="project" value="UniProtKB-SubCell"/>
</dbReference>
<feature type="chain" id="PRO_5012935672" evidence="8">
    <location>
        <begin position="23"/>
        <end position="652"/>
    </location>
</feature>
<feature type="domain" description="Mechanosensitive ion channel MscS C-terminal" evidence="10">
    <location>
        <begin position="548"/>
        <end position="635"/>
    </location>
</feature>
<dbReference type="Pfam" id="PF00924">
    <property type="entry name" value="MS_channel_2nd"/>
    <property type="match status" value="1"/>
</dbReference>
<evidence type="ECO:0000259" key="9">
    <source>
        <dbReference type="Pfam" id="PF00924"/>
    </source>
</evidence>
<feature type="signal peptide" evidence="8">
    <location>
        <begin position="1"/>
        <end position="22"/>
    </location>
</feature>
<dbReference type="Gene3D" id="3.30.70.100">
    <property type="match status" value="1"/>
</dbReference>
<comment type="similarity">
    <text evidence="2">Belongs to the MscS (TC 1.A.23) family.</text>
</comment>
<feature type="transmembrane region" description="Helical" evidence="7">
    <location>
        <begin position="360"/>
        <end position="378"/>
    </location>
</feature>
<feature type="transmembrane region" description="Helical" evidence="7">
    <location>
        <begin position="318"/>
        <end position="339"/>
    </location>
</feature>
<dbReference type="Gene3D" id="1.10.287.1260">
    <property type="match status" value="1"/>
</dbReference>
<dbReference type="EMBL" id="FWWZ01000001">
    <property type="protein sequence ID" value="SMC10116.1"/>
    <property type="molecule type" value="Genomic_DNA"/>
</dbReference>